<feature type="region of interest" description="Disordered" evidence="1">
    <location>
        <begin position="151"/>
        <end position="175"/>
    </location>
</feature>
<feature type="compositionally biased region" description="Basic and acidic residues" evidence="1">
    <location>
        <begin position="278"/>
        <end position="291"/>
    </location>
</feature>
<protein>
    <submittedName>
        <fullName evidence="2">Uncharacterized protein</fullName>
    </submittedName>
</protein>
<dbReference type="Proteomes" id="UP001515480">
    <property type="component" value="Unassembled WGS sequence"/>
</dbReference>
<accession>A0AB34K0C9</accession>
<feature type="compositionally biased region" description="Low complexity" evidence="1">
    <location>
        <begin position="252"/>
        <end position="267"/>
    </location>
</feature>
<keyword evidence="3" id="KW-1185">Reference proteome</keyword>
<reference evidence="2 3" key="1">
    <citation type="journal article" date="2024" name="Science">
        <title>Giant polyketide synthase enzymes in the biosynthesis of giant marine polyether toxins.</title>
        <authorList>
            <person name="Fallon T.R."/>
            <person name="Shende V.V."/>
            <person name="Wierzbicki I.H."/>
            <person name="Pendleton A.L."/>
            <person name="Watervoot N.F."/>
            <person name="Auber R.P."/>
            <person name="Gonzalez D.J."/>
            <person name="Wisecaver J.H."/>
            <person name="Moore B.S."/>
        </authorList>
    </citation>
    <scope>NUCLEOTIDE SEQUENCE [LARGE SCALE GENOMIC DNA]</scope>
    <source>
        <strain evidence="2 3">12B1</strain>
    </source>
</reference>
<organism evidence="2 3">
    <name type="scientific">Prymnesium parvum</name>
    <name type="common">Toxic golden alga</name>
    <dbReference type="NCBI Taxonomy" id="97485"/>
    <lineage>
        <taxon>Eukaryota</taxon>
        <taxon>Haptista</taxon>
        <taxon>Haptophyta</taxon>
        <taxon>Prymnesiophyceae</taxon>
        <taxon>Prymnesiales</taxon>
        <taxon>Prymnesiaceae</taxon>
        <taxon>Prymnesium</taxon>
    </lineage>
</organism>
<name>A0AB34K0C9_PRYPA</name>
<feature type="region of interest" description="Disordered" evidence="1">
    <location>
        <begin position="223"/>
        <end position="297"/>
    </location>
</feature>
<sequence>MLGYELDWRSELDAHALQEGHTVQVDAKSLQHTAALAEGMRPRIKLQAYLVQQQALVGALSDEVFAAEAFSTPKLRALLSSIAHFEEQITQSSLFVREKMRTGRSLDELRGMHRDPLFNSSKHVVRKIDLASLPLSSPQDISEQSQLRRQLQSAAHASCREAPPTTTSWHTPHAPMIAPEYVQPALGGRDPELLDAIRSLQSQLQALQELTKLNSDQLQELKEQRSFAGPSASNSPATGASPVAPARTEPGSAALARARARSANISAEQPTLKPSLPESDKAAHPSNEHAHKMSYKI</sequence>
<evidence type="ECO:0000256" key="1">
    <source>
        <dbReference type="SAM" id="MobiDB-lite"/>
    </source>
</evidence>
<dbReference type="EMBL" id="JBGBPQ010000002">
    <property type="protein sequence ID" value="KAL1527610.1"/>
    <property type="molecule type" value="Genomic_DNA"/>
</dbReference>
<comment type="caution">
    <text evidence="2">The sequence shown here is derived from an EMBL/GenBank/DDBJ whole genome shotgun (WGS) entry which is preliminary data.</text>
</comment>
<evidence type="ECO:0000313" key="2">
    <source>
        <dbReference type="EMBL" id="KAL1527610.1"/>
    </source>
</evidence>
<gene>
    <name evidence="2" type="ORF">AB1Y20_008996</name>
</gene>
<dbReference type="AlphaFoldDB" id="A0AB34K0C9"/>
<proteinExistence type="predicted"/>
<evidence type="ECO:0000313" key="3">
    <source>
        <dbReference type="Proteomes" id="UP001515480"/>
    </source>
</evidence>